<keyword evidence="4 6" id="KW-0807">Transducer</keyword>
<evidence type="ECO:0000256" key="7">
    <source>
        <dbReference type="SAM" id="Phobius"/>
    </source>
</evidence>
<dbReference type="EMBL" id="CP021780">
    <property type="protein sequence ID" value="ASA19962.1"/>
    <property type="molecule type" value="Genomic_DNA"/>
</dbReference>
<keyword evidence="11" id="KW-1185">Reference proteome</keyword>
<comment type="subcellular location">
    <subcellularLocation>
        <location evidence="1">Cell membrane</location>
    </subcellularLocation>
</comment>
<feature type="transmembrane region" description="Helical" evidence="7">
    <location>
        <begin position="317"/>
        <end position="336"/>
    </location>
</feature>
<gene>
    <name evidence="10" type="ORF">B9T62_03570</name>
</gene>
<dbReference type="CDD" id="cd18774">
    <property type="entry name" value="PDC2_HK_sensor"/>
    <property type="match status" value="1"/>
</dbReference>
<accession>A0A2Z2KGL5</accession>
<dbReference type="PANTHER" id="PTHR32089:SF112">
    <property type="entry name" value="LYSOZYME-LIKE PROTEIN-RELATED"/>
    <property type="match status" value="1"/>
</dbReference>
<feature type="transmembrane region" description="Helical" evidence="7">
    <location>
        <begin position="26"/>
        <end position="47"/>
    </location>
</feature>
<dbReference type="GO" id="GO:0005886">
    <property type="term" value="C:plasma membrane"/>
    <property type="evidence" value="ECO:0007669"/>
    <property type="project" value="UniProtKB-SubCell"/>
</dbReference>
<keyword evidence="2" id="KW-1003">Cell membrane</keyword>
<reference evidence="10 11" key="1">
    <citation type="submission" date="2017-06" db="EMBL/GenBank/DDBJ databases">
        <title>Complete genome sequence of Paenibacillus donghaensis KCTC 13049T isolated from East Sea sediment, South Korea.</title>
        <authorList>
            <person name="Jung B.K."/>
            <person name="Hong S.-J."/>
            <person name="Shin J.-H."/>
        </authorList>
    </citation>
    <scope>NUCLEOTIDE SEQUENCE [LARGE SCALE GENOMIC DNA]</scope>
    <source>
        <strain evidence="10 11">KCTC 13049</strain>
    </source>
</reference>
<comment type="similarity">
    <text evidence="5">Belongs to the methyl-accepting chemotaxis (MCP) protein family.</text>
</comment>
<dbReference type="Proteomes" id="UP000249890">
    <property type="component" value="Chromosome"/>
</dbReference>
<dbReference type="Pfam" id="PF00015">
    <property type="entry name" value="MCPsignal"/>
    <property type="match status" value="1"/>
</dbReference>
<protein>
    <recommendedName>
        <fullName evidence="12">Methyl-accepting chemotaxis protein</fullName>
    </recommendedName>
</protein>
<evidence type="ECO:0000259" key="8">
    <source>
        <dbReference type="PROSITE" id="PS50111"/>
    </source>
</evidence>
<dbReference type="SMART" id="SM00304">
    <property type="entry name" value="HAMP"/>
    <property type="match status" value="1"/>
</dbReference>
<dbReference type="SUPFAM" id="SSF58104">
    <property type="entry name" value="Methyl-accepting chemotaxis protein (MCP) signaling domain"/>
    <property type="match status" value="1"/>
</dbReference>
<evidence type="ECO:0000256" key="2">
    <source>
        <dbReference type="ARBA" id="ARBA00022475"/>
    </source>
</evidence>
<evidence type="ECO:0000256" key="5">
    <source>
        <dbReference type="ARBA" id="ARBA00029447"/>
    </source>
</evidence>
<dbReference type="Gene3D" id="1.10.287.950">
    <property type="entry name" value="Methyl-accepting chemotaxis protein"/>
    <property type="match status" value="1"/>
</dbReference>
<dbReference type="CDD" id="cd06225">
    <property type="entry name" value="HAMP"/>
    <property type="match status" value="1"/>
</dbReference>
<dbReference type="GO" id="GO:0007165">
    <property type="term" value="P:signal transduction"/>
    <property type="evidence" value="ECO:0007669"/>
    <property type="project" value="UniProtKB-KW"/>
</dbReference>
<keyword evidence="7" id="KW-0812">Transmembrane</keyword>
<dbReference type="SMART" id="SM00283">
    <property type="entry name" value="MA"/>
    <property type="match status" value="1"/>
</dbReference>
<keyword evidence="7" id="KW-1133">Transmembrane helix</keyword>
<evidence type="ECO:0000313" key="10">
    <source>
        <dbReference type="EMBL" id="ASA19962.1"/>
    </source>
</evidence>
<dbReference type="PANTHER" id="PTHR32089">
    <property type="entry name" value="METHYL-ACCEPTING CHEMOTAXIS PROTEIN MCPB"/>
    <property type="match status" value="1"/>
</dbReference>
<evidence type="ECO:0000256" key="1">
    <source>
        <dbReference type="ARBA" id="ARBA00004236"/>
    </source>
</evidence>
<evidence type="ECO:0008006" key="12">
    <source>
        <dbReference type="Google" id="ProtNLM"/>
    </source>
</evidence>
<dbReference type="PROSITE" id="PS50111">
    <property type="entry name" value="CHEMOTAXIS_TRANSDUC_2"/>
    <property type="match status" value="1"/>
</dbReference>
<evidence type="ECO:0000259" key="9">
    <source>
        <dbReference type="PROSITE" id="PS50885"/>
    </source>
</evidence>
<proteinExistence type="inferred from homology"/>
<organism evidence="10 11">
    <name type="scientific">Paenibacillus donghaensis</name>
    <dbReference type="NCBI Taxonomy" id="414771"/>
    <lineage>
        <taxon>Bacteria</taxon>
        <taxon>Bacillati</taxon>
        <taxon>Bacillota</taxon>
        <taxon>Bacilli</taxon>
        <taxon>Bacillales</taxon>
        <taxon>Paenibacillaceae</taxon>
        <taxon>Paenibacillus</taxon>
    </lineage>
</organism>
<dbReference type="Gene3D" id="3.30.450.20">
    <property type="entry name" value="PAS domain"/>
    <property type="match status" value="1"/>
</dbReference>
<dbReference type="InterPro" id="IPR004089">
    <property type="entry name" value="MCPsignal_dom"/>
</dbReference>
<keyword evidence="3 7" id="KW-0472">Membrane</keyword>
<dbReference type="AlphaFoldDB" id="A0A2Z2KGL5"/>
<dbReference type="KEGG" id="pdh:B9T62_03570"/>
<evidence type="ECO:0000256" key="4">
    <source>
        <dbReference type="ARBA" id="ARBA00023224"/>
    </source>
</evidence>
<dbReference type="Pfam" id="PF00672">
    <property type="entry name" value="HAMP"/>
    <property type="match status" value="1"/>
</dbReference>
<name>A0A2Z2KGL5_9BACL</name>
<dbReference type="InterPro" id="IPR003660">
    <property type="entry name" value="HAMP_dom"/>
</dbReference>
<feature type="domain" description="Methyl-accepting transducer" evidence="8">
    <location>
        <begin position="408"/>
        <end position="658"/>
    </location>
</feature>
<feature type="domain" description="HAMP" evidence="9">
    <location>
        <begin position="337"/>
        <end position="389"/>
    </location>
</feature>
<evidence type="ECO:0000313" key="11">
    <source>
        <dbReference type="Proteomes" id="UP000249890"/>
    </source>
</evidence>
<evidence type="ECO:0000256" key="3">
    <source>
        <dbReference type="ARBA" id="ARBA00023136"/>
    </source>
</evidence>
<dbReference type="PROSITE" id="PS50885">
    <property type="entry name" value="HAMP"/>
    <property type="match status" value="1"/>
</dbReference>
<sequence>MAVNNLVQSKPNKQKTYIRLHPAKSIGVRLFLLFFISTMVLVLSLGYTSYSVARETIEDNALAANQQTVIQTAEKLDIELLRYEDRLDQLLASRELHEVLQADAAGGVAAGTGAGAGSEKLTSELERWLSAGEGVQAVMLIPAAADQPVLAAGSVDTAFGEGARASAWYKQLVGKPQAVWITGAAGDGGAGVIRLAKSSTDETGGPGYVVVSDIPVQELEDQLRKVNLGPASYMQLVTGQDELIASSQEQETDAYLQLGGTLFEGLSESSGSLPTQDERGKSILAVYGTLDSSSWKLLGVVPAENLSQDAVRILRTTYLVVGAAALVAILIGFLMVRMVSRPLNRLGDLMSQGAEGKLGVRTKVTSRDEIGRLSSSFNLMMERISELVTHTNETAREVLGYADELGSASRKTAAAAKDIASATEEIAGGAGGLALEADRGNELTRQISAQISAVAANAHEMDNTARSVGVLSGKGVSRLSELQSRTGNTGELTNRLVEKVNELKETASSVIQVLEVMKSITQQTNILSLNASIEAARAGEAGQGFKVVADEIRQLANQSKSSIAMVGEITDKIMNDMNETVFALAEVAPLFHEQMDSVKNTSEIFVTVQAQMEQFITRLDSVTYSIDGLGQSQRVLSETIGNVSSFAEESSAASEEVASLSGEQQSVSDHLVGLSAKLERASSQLKDRLSKFSL</sequence>
<evidence type="ECO:0000256" key="6">
    <source>
        <dbReference type="PROSITE-ProRule" id="PRU00284"/>
    </source>
</evidence>